<evidence type="ECO:0000256" key="13">
    <source>
        <dbReference type="ARBA" id="ARBA00023303"/>
    </source>
</evidence>
<keyword evidence="15" id="KW-0812">Transmembrane</keyword>
<proteinExistence type="predicted"/>
<dbReference type="InterPro" id="IPR008344">
    <property type="entry name" value="TRPV5/TRPV6"/>
</dbReference>
<dbReference type="PANTHER" id="PTHR10582:SF38">
    <property type="entry name" value="TRANSIENT RECEPTOR POTENTIAL CATION CHANNEL SUBFAMILY V MEMBER 6"/>
    <property type="match status" value="1"/>
</dbReference>
<dbReference type="Proteomes" id="UP000002279">
    <property type="component" value="Chromosome 1"/>
</dbReference>
<evidence type="ECO:0000256" key="5">
    <source>
        <dbReference type="ARBA" id="ARBA00022568"/>
    </source>
</evidence>
<evidence type="ECO:0000256" key="15">
    <source>
        <dbReference type="SAM" id="Phobius"/>
    </source>
</evidence>
<feature type="transmembrane region" description="Helical" evidence="15">
    <location>
        <begin position="354"/>
        <end position="375"/>
    </location>
</feature>
<dbReference type="InterPro" id="IPR002110">
    <property type="entry name" value="Ankyrin_rpt"/>
</dbReference>
<dbReference type="Bgee" id="ENSOANG00000015083">
    <property type="expression patterns" value="Expressed in testis"/>
</dbReference>
<evidence type="ECO:0000256" key="12">
    <source>
        <dbReference type="ARBA" id="ARBA00023065"/>
    </source>
</evidence>
<keyword evidence="4" id="KW-0597">Phosphoprotein</keyword>
<dbReference type="GO" id="GO:0098703">
    <property type="term" value="P:calcium ion import across plasma membrane"/>
    <property type="evidence" value="ECO:0000318"/>
    <property type="project" value="GO_Central"/>
</dbReference>
<dbReference type="Gene3D" id="1.25.40.20">
    <property type="entry name" value="Ankyrin repeat-containing domain"/>
    <property type="match status" value="1"/>
</dbReference>
<accession>F7CJL7</accession>
<feature type="repeat" description="ANK" evidence="14">
    <location>
        <begin position="90"/>
        <end position="122"/>
    </location>
</feature>
<dbReference type="GO" id="GO:0005516">
    <property type="term" value="F:calmodulin binding"/>
    <property type="evidence" value="ECO:0007669"/>
    <property type="project" value="UniProtKB-KW"/>
</dbReference>
<dbReference type="InParanoid" id="F7CJL7"/>
<keyword evidence="3" id="KW-1003">Cell membrane</keyword>
<evidence type="ECO:0000256" key="11">
    <source>
        <dbReference type="ARBA" id="ARBA00023043"/>
    </source>
</evidence>
<dbReference type="SUPFAM" id="SSF48403">
    <property type="entry name" value="Ankyrin repeat"/>
    <property type="match status" value="1"/>
</dbReference>
<name>F7CJL7_ORNAN</name>
<keyword evidence="12" id="KW-0406">Ion transport</keyword>
<keyword evidence="2" id="KW-0813">Transport</keyword>
<dbReference type="PROSITE" id="PS50088">
    <property type="entry name" value="ANK_REPEAT"/>
    <property type="match status" value="2"/>
</dbReference>
<keyword evidence="15" id="KW-0472">Membrane</keyword>
<keyword evidence="10" id="KW-0112">Calmodulin-binding</keyword>
<evidence type="ECO:0000256" key="9">
    <source>
        <dbReference type="ARBA" id="ARBA00022837"/>
    </source>
</evidence>
<reference evidence="16" key="2">
    <citation type="submission" date="2025-08" db="UniProtKB">
        <authorList>
            <consortium name="Ensembl"/>
        </authorList>
    </citation>
    <scope>IDENTIFICATION</scope>
    <source>
        <strain evidence="16">Glennie</strain>
    </source>
</reference>
<evidence type="ECO:0000256" key="8">
    <source>
        <dbReference type="ARBA" id="ARBA00022737"/>
    </source>
</evidence>
<dbReference type="PRINTS" id="PR01765">
    <property type="entry name" value="ECACCHANNEL"/>
</dbReference>
<evidence type="ECO:0000256" key="6">
    <source>
        <dbReference type="ARBA" id="ARBA00022673"/>
    </source>
</evidence>
<feature type="transmembrane region" description="Helical" evidence="15">
    <location>
        <begin position="396"/>
        <end position="417"/>
    </location>
</feature>
<keyword evidence="7" id="KW-0479">Metal-binding</keyword>
<evidence type="ECO:0000313" key="17">
    <source>
        <dbReference type="Proteomes" id="UP000002279"/>
    </source>
</evidence>
<comment type="subcellular location">
    <subcellularLocation>
        <location evidence="1">Cell membrane</location>
        <topology evidence="1">Multi-pass membrane protein</topology>
    </subcellularLocation>
</comment>
<keyword evidence="15" id="KW-1133">Transmembrane helix</keyword>
<dbReference type="PROSITE" id="PS50297">
    <property type="entry name" value="ANK_REP_REGION"/>
    <property type="match status" value="2"/>
</dbReference>
<keyword evidence="6" id="KW-0107">Calcium channel</keyword>
<keyword evidence="17" id="KW-1185">Reference proteome</keyword>
<evidence type="ECO:0000256" key="1">
    <source>
        <dbReference type="ARBA" id="ARBA00004651"/>
    </source>
</evidence>
<dbReference type="HOGENOM" id="CLU_012795_2_0_1"/>
<dbReference type="FunFam" id="1.25.40.20:FF:000748">
    <property type="entry name" value="Uncharacterized protein"/>
    <property type="match status" value="1"/>
</dbReference>
<evidence type="ECO:0000256" key="7">
    <source>
        <dbReference type="ARBA" id="ARBA00022723"/>
    </source>
</evidence>
<dbReference type="InterPro" id="IPR036770">
    <property type="entry name" value="Ankyrin_rpt-contain_sf"/>
</dbReference>
<sequence>MENILKVKNKILDSKNTGREIPLFQAAKENDMKSLMKLIGDASTDPLEKGAFGERVLHVAALYNNHEILIALLDAYPFLINYPMECETYKGETALHIAIINQNLAVVRELLARKADIHGARATGDFFAPGKRGQCYYGEYALSFAACIGNEEILQLLVESGAPLHAQDKQGNTVFHMLVLHPNKMMACKIYDFLISLISKEKVPYLESIENKEGFTPLKLAAHEGNPKMFKYFIGKKRLTFWTFGPVISSLYDLTGIDTWEDQKSVMDIICTSKNKAARHLLEVTPLKELLHHKWTKFGHKYFLLWTVLSVAYTLIFTACCIYRPINPVIKNGENATLKVMKKINEAYSMSDDFVRMAGEITIVLGAFLILLIEIPQLFQAGHKVFFGTATAGGPFYISMMVYACLIVIIMILRILASEGETVVMSLALVNAWCNIIYFARGFKLLGPLCIMIQKMLFGDLMRFCTILIIVIIGFGADCYNYLTAGEKNPKFSLATNWNTWGNPGA</sequence>
<reference evidence="16 17" key="1">
    <citation type="journal article" date="2008" name="Nature">
        <title>Genome analysis of the platypus reveals unique signatures of evolution.</title>
        <authorList>
            <person name="Warren W.C."/>
            <person name="Hillier L.W."/>
            <person name="Marshall Graves J.A."/>
            <person name="Birney E."/>
            <person name="Ponting C.P."/>
            <person name="Grutzner F."/>
            <person name="Belov K."/>
            <person name="Miller W."/>
            <person name="Clarke L."/>
            <person name="Chinwalla A.T."/>
            <person name="Yang S.P."/>
            <person name="Heger A."/>
            <person name="Locke D.P."/>
            <person name="Miethke P."/>
            <person name="Waters P.D."/>
            <person name="Veyrunes F."/>
            <person name="Fulton L."/>
            <person name="Fulton B."/>
            <person name="Graves T."/>
            <person name="Wallis J."/>
            <person name="Puente X.S."/>
            <person name="Lopez-Otin C."/>
            <person name="Ordonez G.R."/>
            <person name="Eichler E.E."/>
            <person name="Chen L."/>
            <person name="Cheng Z."/>
            <person name="Deakin J.E."/>
            <person name="Alsop A."/>
            <person name="Thompson K."/>
            <person name="Kirby P."/>
            <person name="Papenfuss A.T."/>
            <person name="Wakefield M.J."/>
            <person name="Olender T."/>
            <person name="Lancet D."/>
            <person name="Huttley G.A."/>
            <person name="Smit A.F."/>
            <person name="Pask A."/>
            <person name="Temple-Smith P."/>
            <person name="Batzer M.A."/>
            <person name="Walker J.A."/>
            <person name="Konkel M.K."/>
            <person name="Harris R.S."/>
            <person name="Whittington C.M."/>
            <person name="Wong E.S."/>
            <person name="Gemmell N.J."/>
            <person name="Buschiazzo E."/>
            <person name="Vargas Jentzsch I.M."/>
            <person name="Merkel A."/>
            <person name="Schmitz J."/>
            <person name="Zemann A."/>
            <person name="Churakov G."/>
            <person name="Kriegs J.O."/>
            <person name="Brosius J."/>
            <person name="Murchison E.P."/>
            <person name="Sachidanandam R."/>
            <person name="Smith C."/>
            <person name="Hannon G.J."/>
            <person name="Tsend-Ayush E."/>
            <person name="McMillan D."/>
            <person name="Attenborough R."/>
            <person name="Rens W."/>
            <person name="Ferguson-Smith M."/>
            <person name="Lefevre C.M."/>
            <person name="Sharp J.A."/>
            <person name="Nicholas K.R."/>
            <person name="Ray D.A."/>
            <person name="Kube M."/>
            <person name="Reinhardt R."/>
            <person name="Pringle T.H."/>
            <person name="Taylor J."/>
            <person name="Jones R.C."/>
            <person name="Nixon B."/>
            <person name="Dacheux J.L."/>
            <person name="Niwa H."/>
            <person name="Sekita Y."/>
            <person name="Huang X."/>
            <person name="Stark A."/>
            <person name="Kheradpour P."/>
            <person name="Kellis M."/>
            <person name="Flicek P."/>
            <person name="Chen Y."/>
            <person name="Webber C."/>
            <person name="Hardison R."/>
            <person name="Nelson J."/>
            <person name="Hallsworth-Pepin K."/>
            <person name="Delehaunty K."/>
            <person name="Markovic C."/>
            <person name="Minx P."/>
            <person name="Feng Y."/>
            <person name="Kremitzki C."/>
            <person name="Mitreva M."/>
            <person name="Glasscock J."/>
            <person name="Wylie T."/>
            <person name="Wohldmann P."/>
            <person name="Thiru P."/>
            <person name="Nhan M.N."/>
            <person name="Pohl C.S."/>
            <person name="Smith S.M."/>
            <person name="Hou S."/>
            <person name="Nefedov M."/>
            <person name="de Jong P.J."/>
            <person name="Renfree M.B."/>
            <person name="Mardis E.R."/>
            <person name="Wilson R.K."/>
        </authorList>
    </citation>
    <scope>NUCLEOTIDE SEQUENCE [LARGE SCALE GENOMIC DNA]</scope>
    <source>
        <strain evidence="16 17">Glennie</strain>
    </source>
</reference>
<reference evidence="16" key="3">
    <citation type="submission" date="2025-09" db="UniProtKB">
        <authorList>
            <consortium name="Ensembl"/>
        </authorList>
    </citation>
    <scope>IDENTIFICATION</scope>
    <source>
        <strain evidence="16">Glennie</strain>
    </source>
</reference>
<keyword evidence="13" id="KW-0407">Ion channel</keyword>
<feature type="transmembrane region" description="Helical" evidence="15">
    <location>
        <begin position="423"/>
        <end position="440"/>
    </location>
</feature>
<evidence type="ECO:0000313" key="16">
    <source>
        <dbReference type="Ensembl" id="ENSOANP00000023745.2"/>
    </source>
</evidence>
<dbReference type="PANTHER" id="PTHR10582">
    <property type="entry name" value="TRANSIENT RECEPTOR POTENTIAL ION CHANNEL PROTEIN"/>
    <property type="match status" value="1"/>
</dbReference>
<dbReference type="eggNOG" id="KOG3676">
    <property type="taxonomic scope" value="Eukaryota"/>
</dbReference>
<evidence type="ECO:0000256" key="3">
    <source>
        <dbReference type="ARBA" id="ARBA00022475"/>
    </source>
</evidence>
<evidence type="ECO:0000256" key="14">
    <source>
        <dbReference type="PROSITE-ProRule" id="PRU00023"/>
    </source>
</evidence>
<dbReference type="GO" id="GO:0005262">
    <property type="term" value="F:calcium channel activity"/>
    <property type="evidence" value="ECO:0000318"/>
    <property type="project" value="GO_Central"/>
</dbReference>
<dbReference type="InterPro" id="IPR024862">
    <property type="entry name" value="TRPV"/>
</dbReference>
<dbReference type="OMA" id="NKSMACK"/>
<keyword evidence="11 14" id="KW-0040">ANK repeat</keyword>
<evidence type="ECO:0000256" key="10">
    <source>
        <dbReference type="ARBA" id="ARBA00022860"/>
    </source>
</evidence>
<keyword evidence="8" id="KW-0677">Repeat</keyword>
<evidence type="ECO:0000256" key="4">
    <source>
        <dbReference type="ARBA" id="ARBA00022553"/>
    </source>
</evidence>
<dbReference type="STRING" id="9258.ENSOANP00000023745"/>
<dbReference type="GO" id="GO:0005886">
    <property type="term" value="C:plasma membrane"/>
    <property type="evidence" value="ECO:0000318"/>
    <property type="project" value="GO_Central"/>
</dbReference>
<evidence type="ECO:0000256" key="2">
    <source>
        <dbReference type="ARBA" id="ARBA00022448"/>
    </source>
</evidence>
<organism evidence="16 17">
    <name type="scientific">Ornithorhynchus anatinus</name>
    <name type="common">Duckbill platypus</name>
    <dbReference type="NCBI Taxonomy" id="9258"/>
    <lineage>
        <taxon>Eukaryota</taxon>
        <taxon>Metazoa</taxon>
        <taxon>Chordata</taxon>
        <taxon>Craniata</taxon>
        <taxon>Vertebrata</taxon>
        <taxon>Euteleostomi</taxon>
        <taxon>Mammalia</taxon>
        <taxon>Monotremata</taxon>
        <taxon>Ornithorhynchidae</taxon>
        <taxon>Ornithorhynchus</taxon>
    </lineage>
</organism>
<keyword evidence="9" id="KW-0106">Calcium</keyword>
<dbReference type="Pfam" id="PF12796">
    <property type="entry name" value="Ank_2"/>
    <property type="match status" value="2"/>
</dbReference>
<dbReference type="SMART" id="SM00248">
    <property type="entry name" value="ANK"/>
    <property type="match status" value="4"/>
</dbReference>
<feature type="repeat" description="ANK" evidence="14">
    <location>
        <begin position="137"/>
        <end position="169"/>
    </location>
</feature>
<dbReference type="GO" id="GO:0046872">
    <property type="term" value="F:metal ion binding"/>
    <property type="evidence" value="ECO:0007669"/>
    <property type="project" value="UniProtKB-KW"/>
</dbReference>
<dbReference type="Ensembl" id="ENSOANT00000023749.2">
    <property type="protein sequence ID" value="ENSOANP00000023745.2"/>
    <property type="gene ID" value="ENSOANG00000015083.4"/>
</dbReference>
<dbReference type="AlphaFoldDB" id="F7CJL7"/>
<dbReference type="GeneTree" id="ENSGT00940000156687"/>
<feature type="transmembrane region" description="Helical" evidence="15">
    <location>
        <begin position="461"/>
        <end position="483"/>
    </location>
</feature>
<keyword evidence="5" id="KW-0109">Calcium transport</keyword>
<feature type="transmembrane region" description="Helical" evidence="15">
    <location>
        <begin position="303"/>
        <end position="326"/>
    </location>
</feature>
<protein>
    <submittedName>
        <fullName evidence="16">Uncharacterized protein</fullName>
    </submittedName>
</protein>